<evidence type="ECO:0000313" key="3">
    <source>
        <dbReference type="Proteomes" id="UP000824083"/>
    </source>
</evidence>
<dbReference type="Pfam" id="PF22483">
    <property type="entry name" value="Mu-transpos_C_2"/>
    <property type="match status" value="1"/>
</dbReference>
<proteinExistence type="predicted"/>
<name>A0A9D1IJX0_9BURK</name>
<organism evidence="2 3">
    <name type="scientific">Candidatus Aphodousia faecigallinarum</name>
    <dbReference type="NCBI Taxonomy" id="2840677"/>
    <lineage>
        <taxon>Bacteria</taxon>
        <taxon>Pseudomonadati</taxon>
        <taxon>Pseudomonadota</taxon>
        <taxon>Betaproteobacteria</taxon>
        <taxon>Burkholderiales</taxon>
        <taxon>Sutterellaceae</taxon>
        <taxon>Sutterellaceae incertae sedis</taxon>
        <taxon>Candidatus Aphodousia</taxon>
    </lineage>
</organism>
<dbReference type="PANTHER" id="PTHR35004">
    <property type="entry name" value="TRANSPOSASE RV3428C-RELATED"/>
    <property type="match status" value="1"/>
</dbReference>
<dbReference type="Proteomes" id="UP000824083">
    <property type="component" value="Unassembled WGS sequence"/>
</dbReference>
<dbReference type="AlphaFoldDB" id="A0A9D1IJX0"/>
<reference evidence="2" key="1">
    <citation type="submission" date="2020-10" db="EMBL/GenBank/DDBJ databases">
        <authorList>
            <person name="Gilroy R."/>
        </authorList>
    </citation>
    <scope>NUCLEOTIDE SEQUENCE</scope>
    <source>
        <strain evidence="2">7463</strain>
    </source>
</reference>
<dbReference type="EMBL" id="DVMY01000067">
    <property type="protein sequence ID" value="HIU37432.1"/>
    <property type="molecule type" value="Genomic_DNA"/>
</dbReference>
<reference evidence="2" key="2">
    <citation type="journal article" date="2021" name="PeerJ">
        <title>Extensive microbial diversity within the chicken gut microbiome revealed by metagenomics and culture.</title>
        <authorList>
            <person name="Gilroy R."/>
            <person name="Ravi A."/>
            <person name="Getino M."/>
            <person name="Pursley I."/>
            <person name="Horton D.L."/>
            <person name="Alikhan N.F."/>
            <person name="Baker D."/>
            <person name="Gharbi K."/>
            <person name="Hall N."/>
            <person name="Watson M."/>
            <person name="Adriaenssens E.M."/>
            <person name="Foster-Nyarko E."/>
            <person name="Jarju S."/>
            <person name="Secka A."/>
            <person name="Antonio M."/>
            <person name="Oren A."/>
            <person name="Chaudhuri R.R."/>
            <person name="La Ragione R."/>
            <person name="Hildebrand F."/>
            <person name="Pallen M.J."/>
        </authorList>
    </citation>
    <scope>NUCLEOTIDE SEQUENCE</scope>
    <source>
        <strain evidence="2">7463</strain>
    </source>
</reference>
<accession>A0A9D1IJX0</accession>
<protein>
    <submittedName>
        <fullName evidence="2">Mu transposase C-terminal domain-containing protein</fullName>
    </submittedName>
</protein>
<gene>
    <name evidence="2" type="ORF">IAC56_04075</name>
</gene>
<evidence type="ECO:0000259" key="1">
    <source>
        <dbReference type="Pfam" id="PF22483"/>
    </source>
</evidence>
<evidence type="ECO:0000313" key="2">
    <source>
        <dbReference type="EMBL" id="HIU37432.1"/>
    </source>
</evidence>
<dbReference type="PANTHER" id="PTHR35004:SF8">
    <property type="entry name" value="TRANSPOSASE RV3428C-RELATED"/>
    <property type="match status" value="1"/>
</dbReference>
<feature type="domain" description="Transposase for insertion sequence element IS21-like C-terminal" evidence="1">
    <location>
        <begin position="66"/>
        <end position="135"/>
    </location>
</feature>
<dbReference type="InterPro" id="IPR054353">
    <property type="entry name" value="IstA-like_C"/>
</dbReference>
<comment type="caution">
    <text evidence="2">The sequence shown here is derived from an EMBL/GenBank/DDBJ whole genome shotgun (WGS) entry which is preliminary data.</text>
</comment>
<sequence length="254" mass="29257">MENSVKIVQNQILKPLEGHRFFDLASLNAKLAEMLAELNAKPVAARGGLSRKELAAREQLQFKDLPAIEYELSIEIKLLTVRKDGCIRLGNSRYSVPYRFIGKKVELRVMPRARKVLIFFEGRQITEHAYRKTDEAVMTRKLEHLKPEHRFALLPPEELMQEIGQCGPQSEQFCKHLYEHLAKPLLKRQLQGCLSLIRQVGPNVFEECCGWGNTRKRESQSRSFTRKDPLHCQPARAQEACDKAKHPQHASFEC</sequence>